<dbReference type="InterPro" id="IPR003439">
    <property type="entry name" value="ABC_transporter-like_ATP-bd"/>
</dbReference>
<organism evidence="13 14">
    <name type="scientific">Dioscorea cayennensis subsp. rotundata</name>
    <name type="common">White Guinea yam</name>
    <name type="synonym">Dioscorea rotundata</name>
    <dbReference type="NCBI Taxonomy" id="55577"/>
    <lineage>
        <taxon>Eukaryota</taxon>
        <taxon>Viridiplantae</taxon>
        <taxon>Streptophyta</taxon>
        <taxon>Embryophyta</taxon>
        <taxon>Tracheophyta</taxon>
        <taxon>Spermatophyta</taxon>
        <taxon>Magnoliopsida</taxon>
        <taxon>Liliopsida</taxon>
        <taxon>Dioscoreales</taxon>
        <taxon>Dioscoreaceae</taxon>
        <taxon>Dioscorea</taxon>
    </lineage>
</organism>
<keyword evidence="8 11" id="KW-1133">Transmembrane helix</keyword>
<keyword evidence="13" id="KW-1185">Reference proteome</keyword>
<dbReference type="Proteomes" id="UP001515500">
    <property type="component" value="Chromosome 5"/>
</dbReference>
<dbReference type="GO" id="GO:0016020">
    <property type="term" value="C:membrane"/>
    <property type="evidence" value="ECO:0007669"/>
    <property type="project" value="UniProtKB-SubCell"/>
</dbReference>
<dbReference type="GO" id="GO:0016887">
    <property type="term" value="F:ATP hydrolysis activity"/>
    <property type="evidence" value="ECO:0007669"/>
    <property type="project" value="InterPro"/>
</dbReference>
<dbReference type="Pfam" id="PF00005">
    <property type="entry name" value="ABC_tran"/>
    <property type="match status" value="2"/>
</dbReference>
<keyword evidence="7" id="KW-0067">ATP-binding</keyword>
<dbReference type="Pfam" id="PF08370">
    <property type="entry name" value="PDR_assoc"/>
    <property type="match status" value="1"/>
</dbReference>
<evidence type="ECO:0000256" key="8">
    <source>
        <dbReference type="ARBA" id="ARBA00022989"/>
    </source>
</evidence>
<feature type="region of interest" description="Disordered" evidence="10">
    <location>
        <begin position="800"/>
        <end position="828"/>
    </location>
</feature>
<feature type="transmembrane region" description="Helical" evidence="11">
    <location>
        <begin position="1435"/>
        <end position="1458"/>
    </location>
</feature>
<dbReference type="GO" id="GO:0140359">
    <property type="term" value="F:ABC-type transporter activity"/>
    <property type="evidence" value="ECO:0007669"/>
    <property type="project" value="InterPro"/>
</dbReference>
<evidence type="ECO:0000313" key="13">
    <source>
        <dbReference type="Proteomes" id="UP001515500"/>
    </source>
</evidence>
<dbReference type="PROSITE" id="PS50893">
    <property type="entry name" value="ABC_TRANSPORTER_2"/>
    <property type="match status" value="2"/>
</dbReference>
<keyword evidence="4 11" id="KW-0812">Transmembrane</keyword>
<feature type="transmembrane region" description="Helical" evidence="11">
    <location>
        <begin position="1324"/>
        <end position="1346"/>
    </location>
</feature>
<dbReference type="CDD" id="cd03232">
    <property type="entry name" value="ABCG_PDR_domain2"/>
    <property type="match status" value="1"/>
</dbReference>
<sequence length="1466" mass="166530">MAWPGDLGRMGSSRRALMAASFRANEEEGDYNFIYDDKDPRWVELESLPTPDRARKGIILHVSLTGQLVTNEVDVRRLKPHLKKTLMSRIFADVDEDNEQFLRWIKGRYERVGMELPKIEVRFQELSVEGKVYVGSRALPTLLNSVINFTEGMAGHLGLFPSKKKVHKILHSVNGIIKPSRMTLLLGPPGSGKTTLLRSLSGMPDRNLKVSYCGRDLSEFIPQRISSYINQHDMHICEMTVRETLDFSGQCSGVGGGYEMLLELLRREKAAGIKPDPDTDAFMKASAMPGQKSNLVTDYLLKVIGLDICADTILGNEMRRGVSGGEKKRVTTGEMLAGPNRTLFMDDISTGLDSSTTFQIVKFVRQMVHVMDGTVLMSLLQPAPEVFELFDDIILLSEGHIVYQGPREHVLEFFEFMGFRCPERKGIADFLQEVTSKKDQEKYWFNVNQQSFRYISALEFAESFKTFHVGRYISDSLSIPYDQNRAEYNLIVKETSNKYGISNWKLFKACFFREWLLMKRNSFVYIFKTFQISIMSVIAMSVFLGSQMHHRTIADGTKYINALFYGLTTVMFNGMSEIVMTIERLPVFYKQRDFLFFPSWAFALPYIILRIPISLLESGIWMLITYYPMGFAPAASRFFRQFLALFFIHHMSLSMCRFIAAAARTIIYANTYGNCFMLLIFVLGGFIISKDDVNSWWAWAIWVSPMTYGQDAISVNEFLDPRWNTPNTDPRINEPTVGKALLKVRGIFTESYIYWISIGAILGFAMVFNACFVIFLKILNPIGNFHAAIVDEDADVNDVKEKRSNGNQRQNMSDDNTSSKIIGSGKKSSEPMILPFQPLSLTFSNVNYYVDIPSVSQVKKKRFSSNHTPFFFSVFKKFELPAKSKGAKSNRLQLLSNVSGSFRPGVLTALVGVSGAGKTTLLDVLAGRKTQGFIEGCINVSGYPKKQQSFARISGYCEQFDIHSPHVTVYESLLFSAWLRLTPEITEKQRKMFVEEVMGLVELNTLRNALVGSPGVDGLSTEQRKRLTIAVELVANPSIIFMDEPTTGLDARSAAIVMRTVRNTVDSGRSVLCTIHQPSIDIFESFDELMLMKTGGKLIYSGPLGQHSQNLIDYFEAIPGVPKIREGQNPATWVLEISSSEAQLNIDFAELYSSSSLYKRNEDIINELNIPAPGSKDLNFPTEYAQSFVTQSIACFWKQRQSYWRNTKYNSTRIITTIVYGLMFGTMFWNKGSKITKQQDLFNLLGGIYSAVFFLGAMAANKVQPVIATERAVLYREKAAGMYSSLSYAFAQVSIEMVYVAVQSLIYTILLFSMMNFGWQADKFFWFLYFIFMCFVYFVLFGMMLMAMTPNIAVASILYAFFNCLWNLFSGFIIPRSLTPIWWRWYYWVCPVFWTIYGIVVSQVGDKENLVLVPGQASIPVKDLLNHTLGFQQSFLGYMAVLHLAFVLIFFCVFVYCIKFLNYQSR</sequence>
<dbReference type="PANTHER" id="PTHR48040:SF60">
    <property type="entry name" value="ABC TRANSPORTER DOMAIN-CONTAINING PROTEIN"/>
    <property type="match status" value="1"/>
</dbReference>
<evidence type="ECO:0000256" key="7">
    <source>
        <dbReference type="ARBA" id="ARBA00022840"/>
    </source>
</evidence>
<dbReference type="InterPro" id="IPR043926">
    <property type="entry name" value="ABCG_dom"/>
</dbReference>
<dbReference type="GO" id="GO:0005524">
    <property type="term" value="F:ATP binding"/>
    <property type="evidence" value="ECO:0007669"/>
    <property type="project" value="UniProtKB-KW"/>
</dbReference>
<feature type="transmembrane region" description="Helical" evidence="11">
    <location>
        <begin position="594"/>
        <end position="613"/>
    </location>
</feature>
<accession>A0AB40BF03</accession>
<gene>
    <name evidence="14" type="primary">LOC120261402</name>
</gene>
<proteinExistence type="inferred from homology"/>
<comment type="similarity">
    <text evidence="2">Belongs to the ABC transporter superfamily. ABCG family. PDR (TC 3.A.1.205) subfamily.</text>
</comment>
<dbReference type="SUPFAM" id="SSF52540">
    <property type="entry name" value="P-loop containing nucleoside triphosphate hydrolases"/>
    <property type="match status" value="2"/>
</dbReference>
<dbReference type="InterPro" id="IPR013525">
    <property type="entry name" value="ABC2_TM"/>
</dbReference>
<keyword evidence="5" id="KW-0677">Repeat</keyword>
<dbReference type="InterPro" id="IPR027417">
    <property type="entry name" value="P-loop_NTPase"/>
</dbReference>
<evidence type="ECO:0000256" key="11">
    <source>
        <dbReference type="SAM" id="Phobius"/>
    </source>
</evidence>
<evidence type="ECO:0000256" key="1">
    <source>
        <dbReference type="ARBA" id="ARBA00004141"/>
    </source>
</evidence>
<evidence type="ECO:0000256" key="9">
    <source>
        <dbReference type="ARBA" id="ARBA00023136"/>
    </source>
</evidence>
<comment type="subcellular location">
    <subcellularLocation>
        <location evidence="1">Membrane</location>
        <topology evidence="1">Multi-pass membrane protein</topology>
    </subcellularLocation>
</comment>
<dbReference type="SMART" id="SM00382">
    <property type="entry name" value="AAA"/>
    <property type="match status" value="2"/>
</dbReference>
<feature type="transmembrane region" description="Helical" evidence="11">
    <location>
        <begin position="1241"/>
        <end position="1260"/>
    </location>
</feature>
<feature type="transmembrane region" description="Helical" evidence="11">
    <location>
        <begin position="752"/>
        <end position="776"/>
    </location>
</feature>
<feature type="domain" description="ABC transporter" evidence="12">
    <location>
        <begin position="154"/>
        <end position="423"/>
    </location>
</feature>
<dbReference type="Pfam" id="PF19055">
    <property type="entry name" value="ABC2_membrane_7"/>
    <property type="match status" value="1"/>
</dbReference>
<dbReference type="InterPro" id="IPR003593">
    <property type="entry name" value="AAA+_ATPase"/>
</dbReference>
<name>A0AB40BF03_DIOCR</name>
<reference evidence="14" key="1">
    <citation type="submission" date="2025-08" db="UniProtKB">
        <authorList>
            <consortium name="RefSeq"/>
        </authorList>
    </citation>
    <scope>IDENTIFICATION</scope>
</reference>
<feature type="transmembrane region" description="Helical" evidence="11">
    <location>
        <begin position="1289"/>
        <end position="1312"/>
    </location>
</feature>
<evidence type="ECO:0000256" key="6">
    <source>
        <dbReference type="ARBA" id="ARBA00022741"/>
    </source>
</evidence>
<evidence type="ECO:0000256" key="5">
    <source>
        <dbReference type="ARBA" id="ARBA00022737"/>
    </source>
</evidence>
<feature type="transmembrane region" description="Helical" evidence="11">
    <location>
        <begin position="1211"/>
        <end position="1229"/>
    </location>
</feature>
<dbReference type="GeneID" id="120261402"/>
<dbReference type="InterPro" id="IPR013581">
    <property type="entry name" value="PDR_assoc"/>
</dbReference>
<feature type="transmembrane region" description="Helical" evidence="11">
    <location>
        <begin position="1352"/>
        <end position="1373"/>
    </location>
</feature>
<evidence type="ECO:0000256" key="3">
    <source>
        <dbReference type="ARBA" id="ARBA00022448"/>
    </source>
</evidence>
<evidence type="ECO:0000256" key="10">
    <source>
        <dbReference type="SAM" id="MobiDB-lite"/>
    </source>
</evidence>
<feature type="transmembrane region" description="Helical" evidence="11">
    <location>
        <begin position="666"/>
        <end position="688"/>
    </location>
</feature>
<keyword evidence="6" id="KW-0547">Nucleotide-binding</keyword>
<feature type="transmembrane region" description="Helical" evidence="11">
    <location>
        <begin position="563"/>
        <end position="582"/>
    </location>
</feature>
<dbReference type="Gene3D" id="3.40.50.300">
    <property type="entry name" value="P-loop containing nucleotide triphosphate hydrolases"/>
    <property type="match status" value="2"/>
</dbReference>
<evidence type="ECO:0000313" key="14">
    <source>
        <dbReference type="RefSeq" id="XP_039125219.1"/>
    </source>
</evidence>
<dbReference type="Pfam" id="PF01061">
    <property type="entry name" value="ABC2_membrane"/>
    <property type="match status" value="2"/>
</dbReference>
<evidence type="ECO:0000259" key="12">
    <source>
        <dbReference type="PROSITE" id="PS50893"/>
    </source>
</evidence>
<dbReference type="PANTHER" id="PTHR48040">
    <property type="entry name" value="PLEIOTROPIC DRUG RESISTANCE PROTEIN 1-LIKE ISOFORM X1"/>
    <property type="match status" value="1"/>
</dbReference>
<feature type="transmembrane region" description="Helical" evidence="11">
    <location>
        <begin position="1385"/>
        <end position="1405"/>
    </location>
</feature>
<evidence type="ECO:0000256" key="4">
    <source>
        <dbReference type="ARBA" id="ARBA00022692"/>
    </source>
</evidence>
<feature type="transmembrane region" description="Helical" evidence="11">
    <location>
        <begin position="642"/>
        <end position="660"/>
    </location>
</feature>
<feature type="transmembrane region" description="Helical" evidence="11">
    <location>
        <begin position="523"/>
        <end position="543"/>
    </location>
</feature>
<evidence type="ECO:0000256" key="2">
    <source>
        <dbReference type="ARBA" id="ARBA00006012"/>
    </source>
</evidence>
<dbReference type="InterPro" id="IPR034003">
    <property type="entry name" value="ABCG_PDR_2"/>
</dbReference>
<feature type="compositionally biased region" description="Polar residues" evidence="10">
    <location>
        <begin position="805"/>
        <end position="816"/>
    </location>
</feature>
<dbReference type="FunFam" id="3.40.50.300:FF:000059">
    <property type="entry name" value="ABC transporter G family member 40"/>
    <property type="match status" value="1"/>
</dbReference>
<dbReference type="RefSeq" id="XP_039125219.1">
    <property type="nucleotide sequence ID" value="XM_039269285.1"/>
</dbReference>
<keyword evidence="9 11" id="KW-0472">Membrane</keyword>
<dbReference type="FunFam" id="3.40.50.300:FF:000179">
    <property type="entry name" value="ABC transporter G family member 34"/>
    <property type="match status" value="1"/>
</dbReference>
<dbReference type="Pfam" id="PF14510">
    <property type="entry name" value="ABC_trans_N"/>
    <property type="match status" value="1"/>
</dbReference>
<feature type="domain" description="ABC transporter" evidence="12">
    <location>
        <begin position="878"/>
        <end position="1120"/>
    </location>
</feature>
<protein>
    <submittedName>
        <fullName evidence="14">LOW QUALITY PROTEIN: pleiotropic drug resistance protein 2-like</fullName>
    </submittedName>
</protein>
<keyword evidence="3" id="KW-0813">Transport</keyword>
<dbReference type="InterPro" id="IPR029481">
    <property type="entry name" value="ABC_trans_N"/>
</dbReference>